<accession>A0A9D1D2W9</accession>
<reference evidence="2" key="1">
    <citation type="submission" date="2020-10" db="EMBL/GenBank/DDBJ databases">
        <authorList>
            <person name="Gilroy R."/>
        </authorList>
    </citation>
    <scope>NUCLEOTIDE SEQUENCE</scope>
    <source>
        <strain evidence="2">ChiGjej1B1-2707</strain>
    </source>
</reference>
<dbReference type="InterPro" id="IPR036866">
    <property type="entry name" value="RibonucZ/Hydroxyglut_hydro"/>
</dbReference>
<dbReference type="AlphaFoldDB" id="A0A9D1D2W9"/>
<dbReference type="InterPro" id="IPR050662">
    <property type="entry name" value="Sec-metab_biosynth-thioest"/>
</dbReference>
<dbReference type="PANTHER" id="PTHR23131:SF4">
    <property type="entry name" value="METALLO-BETA-LACTAMASE SUPERFAMILY POTEIN"/>
    <property type="match status" value="1"/>
</dbReference>
<dbReference type="InterPro" id="IPR001279">
    <property type="entry name" value="Metallo-B-lactamas"/>
</dbReference>
<comment type="caution">
    <text evidence="2">The sequence shown here is derived from an EMBL/GenBank/DDBJ whole genome shotgun (WGS) entry which is preliminary data.</text>
</comment>
<evidence type="ECO:0000259" key="1">
    <source>
        <dbReference type="SMART" id="SM00849"/>
    </source>
</evidence>
<dbReference type="PANTHER" id="PTHR23131">
    <property type="entry name" value="ENDORIBONUCLEASE LACTB2"/>
    <property type="match status" value="1"/>
</dbReference>
<dbReference type="Pfam" id="PF00753">
    <property type="entry name" value="Lactamase_B"/>
    <property type="match status" value="1"/>
</dbReference>
<reference evidence="2" key="2">
    <citation type="journal article" date="2021" name="PeerJ">
        <title>Extensive microbial diversity within the chicken gut microbiome revealed by metagenomics and culture.</title>
        <authorList>
            <person name="Gilroy R."/>
            <person name="Ravi A."/>
            <person name="Getino M."/>
            <person name="Pursley I."/>
            <person name="Horton D.L."/>
            <person name="Alikhan N.F."/>
            <person name="Baker D."/>
            <person name="Gharbi K."/>
            <person name="Hall N."/>
            <person name="Watson M."/>
            <person name="Adriaenssens E.M."/>
            <person name="Foster-Nyarko E."/>
            <person name="Jarju S."/>
            <person name="Secka A."/>
            <person name="Antonio M."/>
            <person name="Oren A."/>
            <person name="Chaudhuri R.R."/>
            <person name="La Ragione R."/>
            <person name="Hildebrand F."/>
            <person name="Pallen M.J."/>
        </authorList>
    </citation>
    <scope>NUCLEOTIDE SEQUENCE</scope>
    <source>
        <strain evidence="2">ChiGjej1B1-2707</strain>
    </source>
</reference>
<dbReference type="Proteomes" id="UP000824261">
    <property type="component" value="Unassembled WGS sequence"/>
</dbReference>
<sequence length="336" mass="36391">MGKACTLVHRNPDMFLVAVPDHQYGSGSTNCYIVRAGDETLVVDAGAASEEGARVLQAALREVGARPETTSFFLTHLHVDHSGLLPAVAHEGALVRAGAAELAVMRMLRDTAVREECGRCLQEAGISKGEAGEYLAFRLGVDDVQDDRWSLCAVEGGDCVRVGDVEFAVLDTAGHAPGHCSLLHRESGVLIGGDQVLFTTSPYVPFYPGVEDRLALYLYRLSAVRKEGVVRLLQAHGRLREEQGAFDGRVEWLISHRERRLREYRETVERTPGLTGVEITLSSPSSANIGDWDACSMIVRWCVVSNGMAVLDHLLATGQVAAAVGADGVRRYLPAR</sequence>
<dbReference type="Gene3D" id="3.60.15.10">
    <property type="entry name" value="Ribonuclease Z/Hydroxyacylglutathione hydrolase-like"/>
    <property type="match status" value="1"/>
</dbReference>
<evidence type="ECO:0000313" key="3">
    <source>
        <dbReference type="Proteomes" id="UP000824261"/>
    </source>
</evidence>
<dbReference type="SMART" id="SM00849">
    <property type="entry name" value="Lactamase_B"/>
    <property type="match status" value="1"/>
</dbReference>
<organism evidence="2 3">
    <name type="scientific">Candidatus Aveggerthella stercoripullorum</name>
    <dbReference type="NCBI Taxonomy" id="2840688"/>
    <lineage>
        <taxon>Bacteria</taxon>
        <taxon>Bacillati</taxon>
        <taxon>Actinomycetota</taxon>
        <taxon>Coriobacteriia</taxon>
        <taxon>Eggerthellales</taxon>
        <taxon>Eggerthellaceae</taxon>
        <taxon>Eggerthellaceae incertae sedis</taxon>
        <taxon>Candidatus Aveggerthella</taxon>
    </lineage>
</organism>
<dbReference type="SUPFAM" id="SSF56281">
    <property type="entry name" value="Metallo-hydrolase/oxidoreductase"/>
    <property type="match status" value="1"/>
</dbReference>
<protein>
    <submittedName>
        <fullName evidence="2">MBL fold metallo-hydrolase</fullName>
    </submittedName>
</protein>
<feature type="domain" description="Metallo-beta-lactamase" evidence="1">
    <location>
        <begin position="28"/>
        <end position="236"/>
    </location>
</feature>
<name>A0A9D1D2W9_9ACTN</name>
<proteinExistence type="predicted"/>
<evidence type="ECO:0000313" key="2">
    <source>
        <dbReference type="EMBL" id="HIR01338.1"/>
    </source>
</evidence>
<dbReference type="EMBL" id="DVGB01000044">
    <property type="protein sequence ID" value="HIR01338.1"/>
    <property type="molecule type" value="Genomic_DNA"/>
</dbReference>
<gene>
    <name evidence="2" type="ORF">IAA69_03650</name>
</gene>